<dbReference type="EMBL" id="BTGU01000014">
    <property type="protein sequence ID" value="GMN42586.1"/>
    <property type="molecule type" value="Genomic_DNA"/>
</dbReference>
<name>A0AA88AEV7_FICCA</name>
<accession>A0AA88AEV7</accession>
<keyword evidence="2" id="KW-1185">Reference proteome</keyword>
<evidence type="ECO:0000313" key="2">
    <source>
        <dbReference type="Proteomes" id="UP001187192"/>
    </source>
</evidence>
<proteinExistence type="predicted"/>
<dbReference type="AlphaFoldDB" id="A0AA88AEV7"/>
<reference evidence="1" key="1">
    <citation type="submission" date="2023-07" db="EMBL/GenBank/DDBJ databases">
        <title>draft genome sequence of fig (Ficus carica).</title>
        <authorList>
            <person name="Takahashi T."/>
            <person name="Nishimura K."/>
        </authorList>
    </citation>
    <scope>NUCLEOTIDE SEQUENCE</scope>
</reference>
<comment type="caution">
    <text evidence="1">The sequence shown here is derived from an EMBL/GenBank/DDBJ whole genome shotgun (WGS) entry which is preliminary data.</text>
</comment>
<sequence length="90" mass="10675">MIGTSTESVEAVAMAMAVLLRRTDEVEYETTEKALERFEMGGREEQRKWWVADMRDRWGRAMRIWGAVWLRTRDFLHFGLCILLLFGEFD</sequence>
<evidence type="ECO:0000313" key="1">
    <source>
        <dbReference type="EMBL" id="GMN42586.1"/>
    </source>
</evidence>
<protein>
    <submittedName>
        <fullName evidence="1">Uncharacterized protein</fullName>
    </submittedName>
</protein>
<gene>
    <name evidence="1" type="ORF">TIFTF001_011794</name>
</gene>
<organism evidence="1 2">
    <name type="scientific">Ficus carica</name>
    <name type="common">Common fig</name>
    <dbReference type="NCBI Taxonomy" id="3494"/>
    <lineage>
        <taxon>Eukaryota</taxon>
        <taxon>Viridiplantae</taxon>
        <taxon>Streptophyta</taxon>
        <taxon>Embryophyta</taxon>
        <taxon>Tracheophyta</taxon>
        <taxon>Spermatophyta</taxon>
        <taxon>Magnoliopsida</taxon>
        <taxon>eudicotyledons</taxon>
        <taxon>Gunneridae</taxon>
        <taxon>Pentapetalae</taxon>
        <taxon>rosids</taxon>
        <taxon>fabids</taxon>
        <taxon>Rosales</taxon>
        <taxon>Moraceae</taxon>
        <taxon>Ficeae</taxon>
        <taxon>Ficus</taxon>
    </lineage>
</organism>
<dbReference type="Proteomes" id="UP001187192">
    <property type="component" value="Unassembled WGS sequence"/>
</dbReference>